<evidence type="ECO:0000256" key="4">
    <source>
        <dbReference type="ARBA" id="ARBA00023172"/>
    </source>
</evidence>
<dbReference type="SUPFAM" id="SSF56349">
    <property type="entry name" value="DNA breaking-rejoining enzymes"/>
    <property type="match status" value="1"/>
</dbReference>
<evidence type="ECO:0000313" key="7">
    <source>
        <dbReference type="Proteomes" id="UP001055102"/>
    </source>
</evidence>
<reference evidence="6" key="2">
    <citation type="submission" date="2021-08" db="EMBL/GenBank/DDBJ databases">
        <authorList>
            <person name="Tani A."/>
            <person name="Ola A."/>
            <person name="Ogura Y."/>
            <person name="Katsura K."/>
            <person name="Hayashi T."/>
        </authorList>
    </citation>
    <scope>NUCLEOTIDE SEQUENCE</scope>
    <source>
        <strain evidence="6">LMG 23639</strain>
    </source>
</reference>
<dbReference type="Gene3D" id="1.10.150.130">
    <property type="match status" value="1"/>
</dbReference>
<comment type="similarity">
    <text evidence="1">Belongs to the 'phage' integrase family.</text>
</comment>
<evidence type="ECO:0000256" key="2">
    <source>
        <dbReference type="ARBA" id="ARBA00022908"/>
    </source>
</evidence>
<dbReference type="InterPro" id="IPR013762">
    <property type="entry name" value="Integrase-like_cat_sf"/>
</dbReference>
<keyword evidence="7" id="KW-1185">Reference proteome</keyword>
<keyword evidence="3" id="KW-0238">DNA-binding</keyword>
<dbReference type="InterPro" id="IPR010998">
    <property type="entry name" value="Integrase_recombinase_N"/>
</dbReference>
<evidence type="ECO:0000256" key="1">
    <source>
        <dbReference type="ARBA" id="ARBA00008857"/>
    </source>
</evidence>
<organism evidence="6 7">
    <name type="scientific">Methylobacterium jeotgali</name>
    <dbReference type="NCBI Taxonomy" id="381630"/>
    <lineage>
        <taxon>Bacteria</taxon>
        <taxon>Pseudomonadati</taxon>
        <taxon>Pseudomonadota</taxon>
        <taxon>Alphaproteobacteria</taxon>
        <taxon>Hyphomicrobiales</taxon>
        <taxon>Methylobacteriaceae</taxon>
        <taxon>Methylobacterium</taxon>
    </lineage>
</organism>
<proteinExistence type="inferred from homology"/>
<dbReference type="Proteomes" id="UP001055102">
    <property type="component" value="Unassembled WGS sequence"/>
</dbReference>
<evidence type="ECO:0000256" key="3">
    <source>
        <dbReference type="ARBA" id="ARBA00023125"/>
    </source>
</evidence>
<dbReference type="InterPro" id="IPR002104">
    <property type="entry name" value="Integrase_catalytic"/>
</dbReference>
<dbReference type="Pfam" id="PF00589">
    <property type="entry name" value="Phage_integrase"/>
    <property type="match status" value="1"/>
</dbReference>
<dbReference type="EMBL" id="BPQR01000010">
    <property type="protein sequence ID" value="GJE05257.1"/>
    <property type="molecule type" value="Genomic_DNA"/>
</dbReference>
<dbReference type="InterPro" id="IPR011010">
    <property type="entry name" value="DNA_brk_join_enz"/>
</dbReference>
<dbReference type="Gene3D" id="1.10.443.10">
    <property type="entry name" value="Intergrase catalytic core"/>
    <property type="match status" value="1"/>
</dbReference>
<reference evidence="6" key="1">
    <citation type="journal article" date="2021" name="Front. Microbiol.">
        <title>Comprehensive Comparative Genomics and Phenotyping of Methylobacterium Species.</title>
        <authorList>
            <person name="Alessa O."/>
            <person name="Ogura Y."/>
            <person name="Fujitani Y."/>
            <person name="Takami H."/>
            <person name="Hayashi T."/>
            <person name="Sahin N."/>
            <person name="Tani A."/>
        </authorList>
    </citation>
    <scope>NUCLEOTIDE SEQUENCE</scope>
    <source>
        <strain evidence="6">LMG 23639</strain>
    </source>
</reference>
<dbReference type="PANTHER" id="PTHR30349:SF41">
    <property type="entry name" value="INTEGRASE_RECOMBINASE PROTEIN MJ0367-RELATED"/>
    <property type="match status" value="1"/>
</dbReference>
<dbReference type="Pfam" id="PF20172">
    <property type="entry name" value="DUF6538"/>
    <property type="match status" value="1"/>
</dbReference>
<dbReference type="RefSeq" id="WP_238273949.1">
    <property type="nucleotide sequence ID" value="NZ_BPQR01000010.1"/>
</dbReference>
<name>A0ABQ4SQ26_9HYPH</name>
<evidence type="ECO:0000313" key="6">
    <source>
        <dbReference type="EMBL" id="GJE05257.1"/>
    </source>
</evidence>
<feature type="domain" description="Tyr recombinase" evidence="5">
    <location>
        <begin position="258"/>
        <end position="445"/>
    </location>
</feature>
<keyword evidence="4" id="KW-0233">DNA recombination</keyword>
<gene>
    <name evidence="6" type="primary">xerC_1</name>
    <name evidence="6" type="ORF">AOPFMNJM_0555</name>
</gene>
<accession>A0ABQ4SQ26</accession>
<keyword evidence="2" id="KW-0229">DNA integration</keyword>
<comment type="caution">
    <text evidence="6">The sequence shown here is derived from an EMBL/GenBank/DDBJ whole genome shotgun (WGS) entry which is preliminary data.</text>
</comment>
<dbReference type="PANTHER" id="PTHR30349">
    <property type="entry name" value="PHAGE INTEGRASE-RELATED"/>
    <property type="match status" value="1"/>
</dbReference>
<dbReference type="InterPro" id="IPR050090">
    <property type="entry name" value="Tyrosine_recombinase_XerCD"/>
</dbReference>
<dbReference type="PROSITE" id="PS51898">
    <property type="entry name" value="TYR_RECOMBINASE"/>
    <property type="match status" value="1"/>
</dbReference>
<dbReference type="InterPro" id="IPR046668">
    <property type="entry name" value="DUF6538"/>
</dbReference>
<protein>
    <submittedName>
        <fullName evidence="6">Tyrosine recombinase XerC</fullName>
    </submittedName>
</protein>
<evidence type="ECO:0000259" key="5">
    <source>
        <dbReference type="PROSITE" id="PS51898"/>
    </source>
</evidence>
<sequence>MARKPTADRTHLEFHHGTYRVSVTVPPSLRARLGKTKLKRPLRTDSLIAARAMRHRAVAELKRVIEDARNGANGGAYLREAAELARYTTQATSDEELDELGQAIRERMDDIIGPEVAVGHSEEGPEPVFDGARIAQAEVYREVAWGRATPLGLHHAAYLGKLTVKDRTKADDVRALALLTEWCAQKGYPATLEAITDKRAYHFADDLGELTGGLSHVTQNKYLSRLSGYWKYLVKRTPVERNVFYGVKVEGEATPHEELERAFEDDEVRRLLAGPATQHMKDLMVLGALTGARLDAIVDLKVKDTIDGALTFKAQKKEPAPRDIPIHPGLREVLARRTAGKAPQDDVFPEWPKPRKIGSKRERSFKASNQFTEYRKTVGVNHVVAGRRRALTNFHSFRRWFITKMERAGVPAPLIAAIVGHKREGITLGRYSDGPDMRAARKAIAKISLPPLDAGPIPEVRTLRPGRRTAKAASTE</sequence>